<feature type="compositionally biased region" description="Basic and acidic residues" evidence="9">
    <location>
        <begin position="58"/>
        <end position="84"/>
    </location>
</feature>
<keyword evidence="12" id="KW-1185">Reference proteome</keyword>
<organism evidence="11 12">
    <name type="scientific">Cimex lectularius</name>
    <name type="common">Bed bug</name>
    <name type="synonym">Acanthia lectularia</name>
    <dbReference type="NCBI Taxonomy" id="79782"/>
    <lineage>
        <taxon>Eukaryota</taxon>
        <taxon>Metazoa</taxon>
        <taxon>Ecdysozoa</taxon>
        <taxon>Arthropoda</taxon>
        <taxon>Hexapoda</taxon>
        <taxon>Insecta</taxon>
        <taxon>Pterygota</taxon>
        <taxon>Neoptera</taxon>
        <taxon>Paraneoptera</taxon>
        <taxon>Hemiptera</taxon>
        <taxon>Heteroptera</taxon>
        <taxon>Panheteroptera</taxon>
        <taxon>Cimicomorpha</taxon>
        <taxon>Cimicidae</taxon>
        <taxon>Cimex</taxon>
    </lineage>
</organism>
<dbReference type="GO" id="GO:0006281">
    <property type="term" value="P:DNA repair"/>
    <property type="evidence" value="ECO:0007669"/>
    <property type="project" value="InterPro"/>
</dbReference>
<dbReference type="Gene3D" id="1.20.272.10">
    <property type="match status" value="1"/>
</dbReference>
<dbReference type="KEGG" id="clec:106665092"/>
<feature type="region of interest" description="Disordered" evidence="9">
    <location>
        <begin position="758"/>
        <end position="814"/>
    </location>
</feature>
<comment type="subunit">
    <text evidence="6">Large subunit of the RFC complex, an heteropentameric complex consisting of RFC1 and four small subunits RFC2, RFC3, RFC4 and RFC5; the RFC complex interacts with PCNA and the interaction involves RFC1.</text>
</comment>
<protein>
    <recommendedName>
        <fullName evidence="8">Activator 1 large subunit</fullName>
    </recommendedName>
    <alternativeName>
        <fullName evidence="7">Replication factor C 140 kDa subunit</fullName>
    </alternativeName>
</protein>
<feature type="compositionally biased region" description="Polar residues" evidence="9">
    <location>
        <begin position="185"/>
        <end position="197"/>
    </location>
</feature>
<dbReference type="FunFam" id="1.10.8.60:FF:000021">
    <property type="entry name" value="Replication factor C subunit 1"/>
    <property type="match status" value="1"/>
</dbReference>
<evidence type="ECO:0000256" key="6">
    <source>
        <dbReference type="ARBA" id="ARBA00064311"/>
    </source>
</evidence>
<dbReference type="Gene3D" id="1.10.8.60">
    <property type="match status" value="1"/>
</dbReference>
<evidence type="ECO:0000256" key="2">
    <source>
        <dbReference type="ARBA" id="ARBA00022705"/>
    </source>
</evidence>
<name>A0A8I6RKE5_CIMLE</name>
<keyword evidence="4" id="KW-0067">ATP-binding</keyword>
<evidence type="ECO:0000313" key="11">
    <source>
        <dbReference type="EnsemblMetazoa" id="XP_014246780.1"/>
    </source>
</evidence>
<evidence type="ECO:0000256" key="3">
    <source>
        <dbReference type="ARBA" id="ARBA00022741"/>
    </source>
</evidence>
<dbReference type="Pfam" id="PF00004">
    <property type="entry name" value="AAA"/>
    <property type="match status" value="1"/>
</dbReference>
<dbReference type="GO" id="GO:0005524">
    <property type="term" value="F:ATP binding"/>
    <property type="evidence" value="ECO:0007669"/>
    <property type="project" value="UniProtKB-UniRule"/>
</dbReference>
<feature type="domain" description="AAA+ ATPase" evidence="10">
    <location>
        <begin position="322"/>
        <end position="455"/>
    </location>
</feature>
<reference evidence="11" key="1">
    <citation type="submission" date="2022-01" db="UniProtKB">
        <authorList>
            <consortium name="EnsemblMetazoa"/>
        </authorList>
    </citation>
    <scope>IDENTIFICATION</scope>
</reference>
<evidence type="ECO:0000256" key="5">
    <source>
        <dbReference type="ARBA" id="ARBA00054501"/>
    </source>
</evidence>
<feature type="compositionally biased region" description="Basic residues" evidence="9">
    <location>
        <begin position="26"/>
        <end position="36"/>
    </location>
</feature>
<dbReference type="OrthoDB" id="446168at2759"/>
<dbReference type="InterPro" id="IPR027417">
    <property type="entry name" value="P-loop_NTPase"/>
</dbReference>
<feature type="compositionally biased region" description="Basic and acidic residues" evidence="9">
    <location>
        <begin position="205"/>
        <end position="245"/>
    </location>
</feature>
<dbReference type="SMART" id="SM00382">
    <property type="entry name" value="AAA"/>
    <property type="match status" value="1"/>
</dbReference>
<dbReference type="GO" id="GO:0006260">
    <property type="term" value="P:DNA replication"/>
    <property type="evidence" value="ECO:0007669"/>
    <property type="project" value="UniProtKB-KW"/>
</dbReference>
<evidence type="ECO:0000256" key="8">
    <source>
        <dbReference type="ARBA" id="ARBA00077727"/>
    </source>
</evidence>
<dbReference type="CDD" id="cd18140">
    <property type="entry name" value="HLD_clamp_RFC"/>
    <property type="match status" value="1"/>
</dbReference>
<accession>A0A8I6RKE5</accession>
<feature type="compositionally biased region" description="Acidic residues" evidence="9">
    <location>
        <begin position="758"/>
        <end position="780"/>
    </location>
</feature>
<feature type="compositionally biased region" description="Polar residues" evidence="9">
    <location>
        <begin position="11"/>
        <end position="25"/>
    </location>
</feature>
<keyword evidence="3" id="KW-0547">Nucleotide-binding</keyword>
<dbReference type="GO" id="GO:0003677">
    <property type="term" value="F:DNA binding"/>
    <property type="evidence" value="ECO:0007669"/>
    <property type="project" value="InterPro"/>
</dbReference>
<feature type="compositionally biased region" description="Basic and acidic residues" evidence="9">
    <location>
        <begin position="140"/>
        <end position="151"/>
    </location>
</feature>
<dbReference type="Gene3D" id="3.40.50.300">
    <property type="entry name" value="P-loop containing nucleotide triphosphate hydrolases"/>
    <property type="match status" value="1"/>
</dbReference>
<dbReference type="GO" id="GO:0005663">
    <property type="term" value="C:DNA replication factor C complex"/>
    <property type="evidence" value="ECO:0007669"/>
    <property type="project" value="InterPro"/>
</dbReference>
<dbReference type="InterPro" id="IPR047854">
    <property type="entry name" value="RFC_lid"/>
</dbReference>
<dbReference type="AlphaFoldDB" id="A0A8I6RKE5"/>
<dbReference type="Pfam" id="PF25361">
    <property type="entry name" value="AAA_lid_RFC1"/>
    <property type="match status" value="1"/>
</dbReference>
<dbReference type="GO" id="GO:0005634">
    <property type="term" value="C:nucleus"/>
    <property type="evidence" value="ECO:0007669"/>
    <property type="project" value="UniProtKB-SubCell"/>
</dbReference>
<evidence type="ECO:0000256" key="1">
    <source>
        <dbReference type="ARBA" id="ARBA00006116"/>
    </source>
</evidence>
<keyword evidence="2" id="KW-0235">DNA replication</keyword>
<proteinExistence type="inferred from homology"/>
<dbReference type="GO" id="GO:0003689">
    <property type="term" value="F:DNA clamp loader activity"/>
    <property type="evidence" value="ECO:0007669"/>
    <property type="project" value="UniProtKB-UniRule"/>
</dbReference>
<comment type="function">
    <text evidence="5">Subunit of the replication factor C (RFC) complex which acts during elongation of primed DNA templates by DNA polymerases delta and epsilon, and is necessary for ATP-dependent loading of proliferating cell nuclear antigen (PCNA) onto primed DNA. This subunit binds to the primer-template junction. Binds the PO-B transcription element as well as other GA rich DNA sequences. Can bind single- or double-stranded DNA.</text>
</comment>
<sequence>MSMDIRKFLTSPAQKNQAAKTSQLGNKKKTTNSRKRALIESDSDNEDDNFKTPKKSKQKESPKSNKKNKDGKKSKYFENSKDISRNFFGSQPIKQTKPDVKEKSSSNGKKEELWETLEGLSDDALDEVLSVENKNTPSKDISDVEINEKPKQPTLPEKISTRSSPVKISPKKKFPKSKTTVKTPNKTNSNGAQTPDKTPTKRNIKSVEEENENVKVKKGSDGSRVYDKNKTNDKNDNKTKEVKNSEVKSFKQFVPDQAKPPVLDLWVDKYKPTNLKALIGQQGNKSVANKLVHWLKNWHRNQFGNVKPLRPSPWLKDYDGAFYKAALLSGPPGIGKTTTAHLVCKELNMDLVEYNASCTRSKKMLHDEITELLTSKSLSHYAHGGSSTSKTHVLIMDEVDGMAGNEDRGGVQELISLIKCSKVPIICMCNDRNHPKIRSLSNYCFDLRVNRPRMEQIKGAMLSICFKEGLKIKPNILTDIIMSTNQDIRLVLNNLSLLAARNDASMNVSAKDLKLGAWDVVRKVFSEEENKNMSIHDKCDLFFNDYSIAPLFVQENYLQVTPHSKEANSKIAKMKMFAKTATSLCYGDLIDNGIRTHNAWSLLPIQAIFSSVIPGATLSGHMGGQINFPSWLGKNSKRGKFDRMYQEIQVHTRLKTSGAKDSIISDYSYALKEAVVAPLVTEGSGGIEKSLDVMRQYMLVREDLDSLIELTTWTGGKNKFADLESKVKAAFTRAYNKCPVLTPCSVINVKKMKVSNDDDIMEGEEEEMDIDSEDVNDDDMILIKKKNKDTSQIKEKKQKAGPSKPRGGKKGGKK</sequence>
<dbReference type="PANTHER" id="PTHR23389">
    <property type="entry name" value="CHROMOSOME TRANSMISSION FIDELITY FACTOR 18"/>
    <property type="match status" value="1"/>
</dbReference>
<feature type="region of interest" description="Disordered" evidence="9">
    <location>
        <begin position="1"/>
        <end position="245"/>
    </location>
</feature>
<evidence type="ECO:0000256" key="9">
    <source>
        <dbReference type="SAM" id="MobiDB-lite"/>
    </source>
</evidence>
<dbReference type="CDD" id="cd00009">
    <property type="entry name" value="AAA"/>
    <property type="match status" value="1"/>
</dbReference>
<dbReference type="InterPro" id="IPR003593">
    <property type="entry name" value="AAA+_ATPase"/>
</dbReference>
<comment type="similarity">
    <text evidence="1">Belongs to the activator 1 large subunit family.</text>
</comment>
<evidence type="ECO:0000313" key="12">
    <source>
        <dbReference type="Proteomes" id="UP000494040"/>
    </source>
</evidence>
<dbReference type="InterPro" id="IPR008921">
    <property type="entry name" value="DNA_pol3_clamp-load_cplx_C"/>
</dbReference>
<dbReference type="GeneID" id="106665092"/>
<feature type="compositionally biased region" description="Basic and acidic residues" evidence="9">
    <location>
        <begin position="96"/>
        <end position="113"/>
    </location>
</feature>
<dbReference type="PANTHER" id="PTHR23389:SF6">
    <property type="entry name" value="REPLICATION FACTOR C SUBUNIT 1"/>
    <property type="match status" value="1"/>
</dbReference>
<dbReference type="RefSeq" id="XP_014246780.1">
    <property type="nucleotide sequence ID" value="XM_014391294.2"/>
</dbReference>
<dbReference type="Proteomes" id="UP000494040">
    <property type="component" value="Unassembled WGS sequence"/>
</dbReference>
<dbReference type="EnsemblMetazoa" id="XM_014391294.2">
    <property type="protein sequence ID" value="XP_014246780.1"/>
    <property type="gene ID" value="LOC106665092"/>
</dbReference>
<dbReference type="InterPro" id="IPR013725">
    <property type="entry name" value="DNA_replication_fac_RFC1_C"/>
</dbReference>
<dbReference type="SUPFAM" id="SSF48019">
    <property type="entry name" value="post-AAA+ oligomerization domain-like"/>
    <property type="match status" value="1"/>
</dbReference>
<evidence type="ECO:0000256" key="7">
    <source>
        <dbReference type="ARBA" id="ARBA00075134"/>
    </source>
</evidence>
<dbReference type="SUPFAM" id="SSF52540">
    <property type="entry name" value="P-loop containing nucleoside triphosphate hydrolases"/>
    <property type="match status" value="1"/>
</dbReference>
<dbReference type="GO" id="GO:0016887">
    <property type="term" value="F:ATP hydrolysis activity"/>
    <property type="evidence" value="ECO:0007669"/>
    <property type="project" value="InterPro"/>
</dbReference>
<dbReference type="Pfam" id="PF08519">
    <property type="entry name" value="RFC1"/>
    <property type="match status" value="1"/>
</dbReference>
<dbReference type="FunFam" id="1.20.272.10:FF:000005">
    <property type="entry name" value="Replication factor C subunit 1"/>
    <property type="match status" value="1"/>
</dbReference>
<evidence type="ECO:0000259" key="10">
    <source>
        <dbReference type="SMART" id="SM00382"/>
    </source>
</evidence>
<dbReference type="InterPro" id="IPR003959">
    <property type="entry name" value="ATPase_AAA_core"/>
</dbReference>
<evidence type="ECO:0000256" key="4">
    <source>
        <dbReference type="ARBA" id="ARBA00022840"/>
    </source>
</evidence>
<dbReference type="FunFam" id="3.40.50.300:FF:000395">
    <property type="entry name" value="Replication factor C subunit 1"/>
    <property type="match status" value="1"/>
</dbReference>